<evidence type="ECO:0000313" key="2">
    <source>
        <dbReference type="EMBL" id="KAJ4334302.1"/>
    </source>
</evidence>
<keyword evidence="3" id="KW-1185">Reference proteome</keyword>
<feature type="region of interest" description="Disordered" evidence="1">
    <location>
        <begin position="734"/>
        <end position="769"/>
    </location>
</feature>
<dbReference type="OrthoDB" id="7464126at2759"/>
<organism evidence="2 3">
    <name type="scientific">Didymella glomerata</name>
    <dbReference type="NCBI Taxonomy" id="749621"/>
    <lineage>
        <taxon>Eukaryota</taxon>
        <taxon>Fungi</taxon>
        <taxon>Dikarya</taxon>
        <taxon>Ascomycota</taxon>
        <taxon>Pezizomycotina</taxon>
        <taxon>Dothideomycetes</taxon>
        <taxon>Pleosporomycetidae</taxon>
        <taxon>Pleosporales</taxon>
        <taxon>Pleosporineae</taxon>
        <taxon>Didymellaceae</taxon>
        <taxon>Didymella</taxon>
    </lineage>
</organism>
<feature type="region of interest" description="Disordered" evidence="1">
    <location>
        <begin position="294"/>
        <end position="322"/>
    </location>
</feature>
<sequence length="769" mass="86145">MSFGISIGDIIKLGEVAGRVYKNCRDCTGDYKHLTTEARSLTNLLDDIQDKYDKIPVHKRQQLLDAYDPCIDVLSELDKLLEHYNSLDTKSKRAWDRLKWDPEKSRSLRERLASSVAMLNAFYSSLIHDNQVLILEALERLELDYKGGYREESVASIERIASSDSHEQENDNDAAWAQIIRDLEDVGISDKVALTYRDFVVDWFIKAVNEGRLMEESKNTRSLGSTMPSSSDGFQLDFVSSSLSAVKSEKNSDAVLLEDVVAHAPSMAALQRSDSSNAPEPLHIADSATELTNQNKASPLPHEPLKAPELMQSPSPSADAPEPIHRLDHDVPLEVFRPGTLASQAPEPVSFATPLDLNGRAQNIIDAWRRHDFILVTRLLEDHLVVVEQGFVASNGLQPDRRVLRHCIGACASFSGDLTKAKLFFESAFNGIYLIRNLDEGDIAAARWLGDVCLQLKQFHNTVLAWSVALEGSIRRFGITHDRTRHIMQEMLKLDEWVSAFEGINGRFRANVDPTDIFTNTHTLEKSDLVRATQARVNEGRQIRLGRPSAALRPRPRLETVPGEAFLTGPLVSSGTWPLQWDSTFSPMAVFQTEYYTKLARPTQPALAVRALRWSSLGESKKLDFITKAGNNWLVETVKAVLRELGVEHAEHPDENVIVCCLHKDRNGLAATEGVFIAFTRLQFRNVCGIRVSDVRWSTRKPPSASATKSLMDFESPFDTEFRDTIKEMLKTAEAHQISSTPTDDKVSEQSISRTWRPWGASKKNTAST</sequence>
<dbReference type="EMBL" id="JAPEUV010000079">
    <property type="protein sequence ID" value="KAJ4334302.1"/>
    <property type="molecule type" value="Genomic_DNA"/>
</dbReference>
<evidence type="ECO:0000313" key="3">
    <source>
        <dbReference type="Proteomes" id="UP001140562"/>
    </source>
</evidence>
<name>A0A9W8WVN9_9PLEO</name>
<evidence type="ECO:0008006" key="4">
    <source>
        <dbReference type="Google" id="ProtNLM"/>
    </source>
</evidence>
<evidence type="ECO:0000256" key="1">
    <source>
        <dbReference type="SAM" id="MobiDB-lite"/>
    </source>
</evidence>
<gene>
    <name evidence="2" type="ORF">N0V87_006954</name>
</gene>
<reference evidence="2" key="1">
    <citation type="submission" date="2022-10" db="EMBL/GenBank/DDBJ databases">
        <title>Tapping the CABI collections for fungal endophytes: first genome assemblies for Collariella, Neodidymelliopsis, Ascochyta clinopodiicola, Didymella pomorum, Didymosphaeria variabile, Neocosmospora piperis and Neocucurbitaria cava.</title>
        <authorList>
            <person name="Hill R."/>
        </authorList>
    </citation>
    <scope>NUCLEOTIDE SEQUENCE</scope>
    <source>
        <strain evidence="2">IMI 360193</strain>
    </source>
</reference>
<dbReference type="AlphaFoldDB" id="A0A9W8WVN9"/>
<protein>
    <recommendedName>
        <fullName evidence="4">Fungal N-terminal domain-containing protein</fullName>
    </recommendedName>
</protein>
<proteinExistence type="predicted"/>
<dbReference type="Proteomes" id="UP001140562">
    <property type="component" value="Unassembled WGS sequence"/>
</dbReference>
<accession>A0A9W8WVN9</accession>
<comment type="caution">
    <text evidence="2">The sequence shown here is derived from an EMBL/GenBank/DDBJ whole genome shotgun (WGS) entry which is preliminary data.</text>
</comment>